<protein>
    <recommendedName>
        <fullName evidence="2">Peptidase S33 tripeptidyl aminopeptidase-like C-terminal domain-containing protein</fullName>
    </recommendedName>
</protein>
<keyword evidence="4" id="KW-1185">Reference proteome</keyword>
<dbReference type="EMBL" id="SJKA01000008">
    <property type="protein sequence ID" value="TCC30459.1"/>
    <property type="molecule type" value="Genomic_DNA"/>
</dbReference>
<evidence type="ECO:0000256" key="1">
    <source>
        <dbReference type="SAM" id="MobiDB-lite"/>
    </source>
</evidence>
<evidence type="ECO:0000259" key="2">
    <source>
        <dbReference type="Pfam" id="PF08386"/>
    </source>
</evidence>
<gene>
    <name evidence="3" type="ORF">E0H50_23915</name>
</gene>
<feature type="domain" description="Peptidase S33 tripeptidyl aminopeptidase-like C-terminal" evidence="2">
    <location>
        <begin position="37"/>
        <end position="113"/>
    </location>
</feature>
<dbReference type="InterPro" id="IPR013595">
    <property type="entry name" value="Pept_S33_TAP-like_C"/>
</dbReference>
<dbReference type="Proteomes" id="UP000292695">
    <property type="component" value="Unassembled WGS sequence"/>
</dbReference>
<dbReference type="OrthoDB" id="3930934at2"/>
<dbReference type="Pfam" id="PF08386">
    <property type="entry name" value="Abhydrolase_4"/>
    <property type="match status" value="1"/>
</dbReference>
<proteinExistence type="predicted"/>
<accession>A0A4R0IDD9</accession>
<dbReference type="RefSeq" id="WP_131292269.1">
    <property type="nucleotide sequence ID" value="NZ_SJKA01000008.1"/>
</dbReference>
<name>A0A4R0IDD9_9ACTN</name>
<feature type="region of interest" description="Disordered" evidence="1">
    <location>
        <begin position="16"/>
        <end position="39"/>
    </location>
</feature>
<comment type="caution">
    <text evidence="3">The sequence shown here is derived from an EMBL/GenBank/DDBJ whole genome shotgun (WGS) entry which is preliminary data.</text>
</comment>
<dbReference type="SUPFAM" id="SSF53474">
    <property type="entry name" value="alpha/beta-Hydrolases"/>
    <property type="match status" value="1"/>
</dbReference>
<dbReference type="AlphaFoldDB" id="A0A4R0IDD9"/>
<reference evidence="3 4" key="1">
    <citation type="submission" date="2019-02" db="EMBL/GenBank/DDBJ databases">
        <title>Kribbella capetownensis sp. nov. and Kribbella speibonae sp. nov., isolated from soil.</title>
        <authorList>
            <person name="Curtis S.M."/>
            <person name="Norton I."/>
            <person name="Everest G.J."/>
            <person name="Meyers P.R."/>
        </authorList>
    </citation>
    <scope>NUCLEOTIDE SEQUENCE [LARGE SCALE GENOMIC DNA]</scope>
    <source>
        <strain evidence="3 4">DSM 27082</strain>
    </source>
</reference>
<sequence>MVASLYDDARWPDLADGLGEAADGDSGTGPTESESRAAGARFSKEYPLFVVGTRRDPATPYAGAVAMAASLGNAELLTWECQGHTAVGRNDCINRYVADYLASLTVPPRNTRCAA</sequence>
<evidence type="ECO:0000313" key="4">
    <source>
        <dbReference type="Proteomes" id="UP000292695"/>
    </source>
</evidence>
<evidence type="ECO:0000313" key="3">
    <source>
        <dbReference type="EMBL" id="TCC30459.1"/>
    </source>
</evidence>
<organism evidence="3 4">
    <name type="scientific">Kribbella sindirgiensis</name>
    <dbReference type="NCBI Taxonomy" id="1124744"/>
    <lineage>
        <taxon>Bacteria</taxon>
        <taxon>Bacillati</taxon>
        <taxon>Actinomycetota</taxon>
        <taxon>Actinomycetes</taxon>
        <taxon>Propionibacteriales</taxon>
        <taxon>Kribbellaceae</taxon>
        <taxon>Kribbella</taxon>
    </lineage>
</organism>
<dbReference type="Gene3D" id="3.40.50.1820">
    <property type="entry name" value="alpha/beta hydrolase"/>
    <property type="match status" value="1"/>
</dbReference>
<dbReference type="InterPro" id="IPR029058">
    <property type="entry name" value="AB_hydrolase_fold"/>
</dbReference>